<dbReference type="RefSeq" id="XP_012336784.1">
    <property type="nucleotide sequence ID" value="XM_012481361.1"/>
</dbReference>
<feature type="region of interest" description="Disordered" evidence="5">
    <location>
        <begin position="1"/>
        <end position="162"/>
    </location>
</feature>
<dbReference type="SUPFAM" id="SSF54373">
    <property type="entry name" value="FAD-linked reductases, C-terminal domain"/>
    <property type="match status" value="1"/>
</dbReference>
<reference evidence="7 8" key="1">
    <citation type="submission" date="2014-03" db="EMBL/GenBank/DDBJ databases">
        <title>The Genome Sequence of Plasmodium fragile nilgiri.</title>
        <authorList>
            <consortium name="The Broad Institute Genomics Platform"/>
            <consortium name="The Broad Institute Genome Sequencing Center for Infectious Disease"/>
            <person name="Neafsey D."/>
            <person name="Duraisingh M."/>
            <person name="Young S.K."/>
            <person name="Zeng Q."/>
            <person name="Gargeya S."/>
            <person name="Abouelleil A."/>
            <person name="Alvarado L."/>
            <person name="Chapman S.B."/>
            <person name="Gainer-Dewar J."/>
            <person name="Goldberg J."/>
            <person name="Griggs A."/>
            <person name="Gujja S."/>
            <person name="Hansen M."/>
            <person name="Howarth C."/>
            <person name="Imamovic A."/>
            <person name="Larimer J."/>
            <person name="Pearson M."/>
            <person name="Poon T.W."/>
            <person name="Priest M."/>
            <person name="Roberts A."/>
            <person name="Saif S."/>
            <person name="Shea T."/>
            <person name="Sykes S."/>
            <person name="Wortman J."/>
            <person name="Nusbaum C."/>
            <person name="Birren B."/>
        </authorList>
    </citation>
    <scope>NUCLEOTIDE SEQUENCE [LARGE SCALE GENOMIC DNA]</scope>
    <source>
        <strain evidence="8">nilgiri</strain>
    </source>
</reference>
<evidence type="ECO:0000256" key="5">
    <source>
        <dbReference type="SAM" id="MobiDB-lite"/>
    </source>
</evidence>
<dbReference type="InterPro" id="IPR013083">
    <property type="entry name" value="Znf_RING/FYVE/PHD"/>
</dbReference>
<evidence type="ECO:0000256" key="2">
    <source>
        <dbReference type="ARBA" id="ARBA00022771"/>
    </source>
</evidence>
<evidence type="ECO:0000256" key="1">
    <source>
        <dbReference type="ARBA" id="ARBA00022723"/>
    </source>
</evidence>
<feature type="domain" description="PHD-type" evidence="6">
    <location>
        <begin position="1868"/>
        <end position="1920"/>
    </location>
</feature>
<dbReference type="Gene3D" id="3.90.660.10">
    <property type="match status" value="1"/>
</dbReference>
<proteinExistence type="predicted"/>
<feature type="compositionally biased region" description="Low complexity" evidence="5">
    <location>
        <begin position="70"/>
        <end position="94"/>
    </location>
</feature>
<dbReference type="Gene3D" id="3.30.40.10">
    <property type="entry name" value="Zinc/RING finger domain, C3HC4 (zinc finger)"/>
    <property type="match status" value="1"/>
</dbReference>
<dbReference type="PROSITE" id="PS01359">
    <property type="entry name" value="ZF_PHD_1"/>
    <property type="match status" value="1"/>
</dbReference>
<dbReference type="PANTHER" id="PTHR10742">
    <property type="entry name" value="FLAVIN MONOAMINE OXIDASE"/>
    <property type="match status" value="1"/>
</dbReference>
<dbReference type="InterPro" id="IPR036188">
    <property type="entry name" value="FAD/NAD-bd_sf"/>
</dbReference>
<name>A0A0D9QIN5_PLAFR</name>
<keyword evidence="8" id="KW-1185">Reference proteome</keyword>
<dbReference type="OrthoDB" id="406280at2759"/>
<dbReference type="Pfam" id="PF01593">
    <property type="entry name" value="Amino_oxidase"/>
    <property type="match status" value="1"/>
</dbReference>
<accession>A0A0D9QIN5</accession>
<dbReference type="GeneID" id="24269065"/>
<dbReference type="Gene3D" id="3.50.50.60">
    <property type="entry name" value="FAD/NAD(P)-binding domain"/>
    <property type="match status" value="1"/>
</dbReference>
<keyword evidence="1" id="KW-0479">Metal-binding</keyword>
<evidence type="ECO:0000256" key="4">
    <source>
        <dbReference type="PROSITE-ProRule" id="PRU00146"/>
    </source>
</evidence>
<dbReference type="SUPFAM" id="SSF57903">
    <property type="entry name" value="FYVE/PHD zinc finger"/>
    <property type="match status" value="1"/>
</dbReference>
<feature type="compositionally biased region" description="Basic and acidic residues" evidence="5">
    <location>
        <begin position="135"/>
        <end position="146"/>
    </location>
</feature>
<feature type="region of interest" description="Disordered" evidence="5">
    <location>
        <begin position="455"/>
        <end position="496"/>
    </location>
</feature>
<feature type="region of interest" description="Disordered" evidence="5">
    <location>
        <begin position="174"/>
        <end position="244"/>
    </location>
</feature>
<dbReference type="PANTHER" id="PTHR10742:SF415">
    <property type="entry name" value="CHROMOSOME UNDETERMINED SCAFFOLD_56, WHOLE GENOME SHOTGUN SEQUENCE"/>
    <property type="match status" value="1"/>
</dbReference>
<dbReference type="PROSITE" id="PS50016">
    <property type="entry name" value="ZF_PHD_2"/>
    <property type="match status" value="1"/>
</dbReference>
<dbReference type="Proteomes" id="UP000054561">
    <property type="component" value="Unassembled WGS sequence"/>
</dbReference>
<dbReference type="GO" id="GO:0008270">
    <property type="term" value="F:zinc ion binding"/>
    <property type="evidence" value="ECO:0007669"/>
    <property type="project" value="UniProtKB-KW"/>
</dbReference>
<dbReference type="EMBL" id="KQ001689">
    <property type="protein sequence ID" value="KJP86647.1"/>
    <property type="molecule type" value="Genomic_DNA"/>
</dbReference>
<dbReference type="GO" id="GO:0016491">
    <property type="term" value="F:oxidoreductase activity"/>
    <property type="evidence" value="ECO:0007669"/>
    <property type="project" value="InterPro"/>
</dbReference>
<dbReference type="InterPro" id="IPR019787">
    <property type="entry name" value="Znf_PHD-finger"/>
</dbReference>
<feature type="compositionally biased region" description="Basic and acidic residues" evidence="5">
    <location>
        <begin position="477"/>
        <end position="496"/>
    </location>
</feature>
<dbReference type="SUPFAM" id="SSF51905">
    <property type="entry name" value="FAD/NAD(P)-binding domain"/>
    <property type="match status" value="2"/>
</dbReference>
<dbReference type="InterPro" id="IPR002937">
    <property type="entry name" value="Amino_oxidase"/>
</dbReference>
<sequence length="1976" mass="226015">MRGVAAWEELSHGNATREVSNDKDMPDELAEESASMQKDLKHTTSSHTLSLGKELLDVTLDGSSLRDSSTKAPSSKRSSESTSSRRPSSSDFESPNGAVCHGAPRGSRKSGAADPCSEEKKIQKGKCVSSQVGQLHEKGDVVRSVHGESAAEGAAQGDAPMFRHFSSQENYVRGEDKSCGRAQRGSAIPIPNNVISDEKKANAVISSKHGGKTGSSKKNGDGGGGDDPDDRGNKSESHVKNKKRKKISLFGQVKPVDIINRGVDAYPILRNQQNLYVDVLIIGSGISGLAASYYLNKCNADVLVIEGRNRIGGRAYSTILPERIINNNLLPETVVDLGANYMHCCENEDIPTENNVHSNEGERINERFCSTKKETVSMGTDKGTNGKSKKKRRKKFFTGNSKRVKCRVPPDEKQLHFLDPNNIDQMEKCLSNNVLLFRQKYEQLMARFGQIPLHGKANQQGNDHIGETHSLQQDGSRLGERCTQRPGEDDDAHHSYSDCNYFQSRKQKKEKKKKIRKNILFMVKYNIDNICHLYSYIYRQRGWKKTKKDLLNFLKDMDENVYLYTYLSDSCLSDDSFSSSVHSPCGDIQSSLVSGPQQWSKSENKKFKILSVNKDARRRRAYDKSVTQLATKLKPQISLVCGKDNWESTFYAYWYNNENGKQIKSFKIYRMNLLCDKIRVRAARKIRASLFINNNGDDPTVDNFPSCMNFAQGATHHLGKDKEYHSGSVQVGKGAQGGYTVKGKEQIAEVHKSCEPCSGEKQNSTEGSITSQLTSTHIGEEQRVKQMKVTGDCRSNKRRTWTGSGVDNYDKDSIIYENYYDYGEEYYRIVRKATQSIVQSDKKDINKTFLFKENKQRRSMWDLLIECTQEILEEMNIHQDNLSLEEWKILMVMLQSRYGYGSDLRETSIAMCRLPLSTYMDIDVCENYGTNDYILKNLKYYNKIRKCEQMPHVASFKDSTSADQIVLDGWKWLINFLSEDVQDKILLNTVAEVVHIKEERTFWQNNSAFVHDSDQQGDPSLINTPGEFPPGGGPQPGTCMNNSPHYVKDLNRNDLNGDVFCEGAVQDGKGIHFSHNAHKNGTLKRDYESRSGGEPRQGVHVLRNRCLPGETQENYNVMVQCKTYDTSKKQINKHFHGTSDLTNCNYANVNIFAKYVIVALPLGCLTNNEKKKKKKKSYVQFEPKLHPLKIKALNNYRMGNHNKIILRFYPFDFDWPFDSLQLNCIDQKFQFLNLHAYGKIGCILVHCFPPWSCTYGYIKKEHYIVNECLYTLHKMFENTGKKLPILVDYLITKWQDDNFSFGSYTYPHVNCTDNDLIYLRAPHPIHNPKVVFCGEYLSKSYFQCIDGAYDTGIRAAEDIAHIGLKLRSTDTKSYNTDVFFFPQNTCPFTNIPLPKITNNLLGFYITDGSDEALTDYESSSEDDDVANISHIPLSLLKGEHDFLSYSLKKVLKFFDHLKADAISKSDDVEETTGRVREKQRNVEGDGIPVGQTGTGMLNHKVESPPWNGDFAEDLSRKWLVPWQANLTPGNRLTGARIRPERLQYTHDRSALCTSLSNYDEFSLYVDKYIIKLNDVIFHNHNGNELNSIKKEIIAPVFLKSKFMLSRYLSSVLSKYQHFRNIVQGELLAKIEEAKDVLMDHFEWSNVPPSAGSVFPFLNEKTTYQRNAQMSEEKKCESVKSRILPEQTRCWTYSGYKHASCGTHDEILSHAVSPNTGEVIQIGEDSLNGSCKKEQKMTEGHNIYEKTMISSEKNTEKENAHIQLATMKKEKINHMYAQNRKIRELNIYLKYFLSQKFTSEKGVEENITYINKYQRIKLNCTGILFFFCYLLKYIIKQTKYDTHHSFIDSSVIIQLLCDYTYHLMFYKHDVLCYKCVNGGELIMCDFFGCTQGWHSYCLCSKETAEEEKSDRKWICPSCLSTKLSHIFKRGCYNQNEIIQNYWKRRVYIYKIKFFLSRTRRIRRRLDLLEVELSKRIN</sequence>
<gene>
    <name evidence="7" type="ORF">AK88_03751</name>
</gene>
<evidence type="ECO:0000313" key="7">
    <source>
        <dbReference type="EMBL" id="KJP86647.1"/>
    </source>
</evidence>
<evidence type="ECO:0000313" key="8">
    <source>
        <dbReference type="Proteomes" id="UP000054561"/>
    </source>
</evidence>
<keyword evidence="3" id="KW-0862">Zinc</keyword>
<organism evidence="7 8">
    <name type="scientific">Plasmodium fragile</name>
    <dbReference type="NCBI Taxonomy" id="5857"/>
    <lineage>
        <taxon>Eukaryota</taxon>
        <taxon>Sar</taxon>
        <taxon>Alveolata</taxon>
        <taxon>Apicomplexa</taxon>
        <taxon>Aconoidasida</taxon>
        <taxon>Haemosporida</taxon>
        <taxon>Plasmodiidae</taxon>
        <taxon>Plasmodium</taxon>
        <taxon>Plasmodium (Plasmodium)</taxon>
    </lineage>
</organism>
<dbReference type="VEuPathDB" id="PlasmoDB:AK88_03751"/>
<protein>
    <recommendedName>
        <fullName evidence="6">PHD-type domain-containing protein</fullName>
    </recommendedName>
</protein>
<dbReference type="OMA" id="DYIITKW"/>
<evidence type="ECO:0000256" key="3">
    <source>
        <dbReference type="ARBA" id="ARBA00022833"/>
    </source>
</evidence>
<dbReference type="InterPro" id="IPR050281">
    <property type="entry name" value="Flavin_monoamine_oxidase"/>
</dbReference>
<dbReference type="Pfam" id="PF13450">
    <property type="entry name" value="NAD_binding_8"/>
    <property type="match status" value="1"/>
</dbReference>
<dbReference type="InterPro" id="IPR011011">
    <property type="entry name" value="Znf_FYVE_PHD"/>
</dbReference>
<feature type="compositionally biased region" description="Basic and acidic residues" evidence="5">
    <location>
        <begin position="230"/>
        <end position="239"/>
    </location>
</feature>
<keyword evidence="2 4" id="KW-0863">Zinc-finger</keyword>
<dbReference type="InterPro" id="IPR019786">
    <property type="entry name" value="Zinc_finger_PHD-type_CS"/>
</dbReference>
<evidence type="ECO:0000259" key="6">
    <source>
        <dbReference type="PROSITE" id="PS50016"/>
    </source>
</evidence>